<reference evidence="3 4" key="1">
    <citation type="submission" date="2019-01" db="EMBL/GenBank/DDBJ databases">
        <authorList>
            <person name="Ferrante I. M."/>
        </authorList>
    </citation>
    <scope>NUCLEOTIDE SEQUENCE [LARGE SCALE GENOMIC DNA]</scope>
    <source>
        <strain evidence="3 4">B856</strain>
    </source>
</reference>
<name>A0A448YYQ2_9STRA</name>
<dbReference type="InterPro" id="IPR046341">
    <property type="entry name" value="SET_dom_sf"/>
</dbReference>
<keyword evidence="2" id="KW-0472">Membrane</keyword>
<feature type="transmembrane region" description="Helical" evidence="2">
    <location>
        <begin position="57"/>
        <end position="80"/>
    </location>
</feature>
<dbReference type="InterPro" id="IPR050600">
    <property type="entry name" value="SETD3_SETD6_MTase"/>
</dbReference>
<evidence type="ECO:0000313" key="3">
    <source>
        <dbReference type="EMBL" id="VEU34885.1"/>
    </source>
</evidence>
<dbReference type="AlphaFoldDB" id="A0A448YYQ2"/>
<dbReference type="Gene3D" id="3.90.1410.10">
    <property type="entry name" value="set domain protein methyltransferase, domain 1"/>
    <property type="match status" value="1"/>
</dbReference>
<dbReference type="EMBL" id="CAACVS010000042">
    <property type="protein sequence ID" value="VEU34885.1"/>
    <property type="molecule type" value="Genomic_DNA"/>
</dbReference>
<keyword evidence="2" id="KW-1133">Transmembrane helix</keyword>
<organism evidence="3 4">
    <name type="scientific">Pseudo-nitzschia multistriata</name>
    <dbReference type="NCBI Taxonomy" id="183589"/>
    <lineage>
        <taxon>Eukaryota</taxon>
        <taxon>Sar</taxon>
        <taxon>Stramenopiles</taxon>
        <taxon>Ochrophyta</taxon>
        <taxon>Bacillariophyta</taxon>
        <taxon>Bacillariophyceae</taxon>
        <taxon>Bacillariophycidae</taxon>
        <taxon>Bacillariales</taxon>
        <taxon>Bacillariaceae</taxon>
        <taxon>Pseudo-nitzschia</taxon>
    </lineage>
</organism>
<feature type="compositionally biased region" description="Acidic residues" evidence="1">
    <location>
        <begin position="244"/>
        <end position="255"/>
    </location>
</feature>
<feature type="region of interest" description="Disordered" evidence="1">
    <location>
        <begin position="1"/>
        <end position="35"/>
    </location>
</feature>
<sequence>MGKNKSRRSNRDDTSRSDASVTSSVGGDDHRGKNTKSKRSIRINFFFHWLREKRQGILWILGCILVGGLFGFGFGTGWFLGEYGKNPSGWRIVLGGKIRSNSIYKRTIARLPTIGISENETIRSVVGVTGSILGIIPIFSATHDKSRNLDPFSFGAPPVVVRRVSSNELKSNPSHPYVYTVLREAIAREKGGYVHPDLGIMEPAPCGAARGIGMVRNLYHRCQTKCLPGIAEEKLEAKRKLLQEESEQSTEEGEESERHYRQEEVLIRVPLSYQMTRKVALDTLIPRITSEPIHKTLHELDDATLLTLLLAHERGVGQFSRWLPYIASLPQEPSCGYSQGHRPHQLDSINALRDNLGLEVDGWPGELLRASEYSERIVAQLANDYGIFVKHPKDKSPKANLRWALCQVASRAIGGSQKYGALRMVPLMDMLNHDFHAGGFVELTGKERLENGDFIDATNQETDAGAFVIRSLRHGRRKALRVGQELMVNYNVPHYSALDWMVSSGFVPPERYQNWQKLDAPLPRIRRDGPFAGIHDKGKEKKRRQESTFFAGFTSNKA</sequence>
<gene>
    <name evidence="3" type="ORF">PSNMU_V1.4_AUG-EV-PASAV3_0016050</name>
</gene>
<dbReference type="PANTHER" id="PTHR13271">
    <property type="entry name" value="UNCHARACTERIZED PUTATIVE METHYLTRANSFERASE"/>
    <property type="match status" value="1"/>
</dbReference>
<dbReference type="SUPFAM" id="SSF82199">
    <property type="entry name" value="SET domain"/>
    <property type="match status" value="1"/>
</dbReference>
<protein>
    <recommendedName>
        <fullName evidence="5">SET domain-containing protein</fullName>
    </recommendedName>
</protein>
<evidence type="ECO:0000313" key="4">
    <source>
        <dbReference type="Proteomes" id="UP000291116"/>
    </source>
</evidence>
<evidence type="ECO:0000256" key="1">
    <source>
        <dbReference type="SAM" id="MobiDB-lite"/>
    </source>
</evidence>
<proteinExistence type="predicted"/>
<feature type="region of interest" description="Disordered" evidence="1">
    <location>
        <begin position="241"/>
        <end position="260"/>
    </location>
</feature>
<feature type="compositionally biased region" description="Basic and acidic residues" evidence="1">
    <location>
        <begin position="530"/>
        <end position="546"/>
    </location>
</feature>
<dbReference type="OrthoDB" id="41800at2759"/>
<accession>A0A448YYQ2</accession>
<keyword evidence="2" id="KW-0812">Transmembrane</keyword>
<evidence type="ECO:0000256" key="2">
    <source>
        <dbReference type="SAM" id="Phobius"/>
    </source>
</evidence>
<dbReference type="PANTHER" id="PTHR13271:SF137">
    <property type="entry name" value="SET DOMAIN-CONTAINING PROTEIN"/>
    <property type="match status" value="1"/>
</dbReference>
<dbReference type="GO" id="GO:0016279">
    <property type="term" value="F:protein-lysine N-methyltransferase activity"/>
    <property type="evidence" value="ECO:0007669"/>
    <property type="project" value="TreeGrafter"/>
</dbReference>
<dbReference type="Proteomes" id="UP000291116">
    <property type="component" value="Unassembled WGS sequence"/>
</dbReference>
<evidence type="ECO:0008006" key="5">
    <source>
        <dbReference type="Google" id="ProtNLM"/>
    </source>
</evidence>
<dbReference type="CDD" id="cd10527">
    <property type="entry name" value="SET_LSMT"/>
    <property type="match status" value="1"/>
</dbReference>
<feature type="region of interest" description="Disordered" evidence="1">
    <location>
        <begin position="530"/>
        <end position="558"/>
    </location>
</feature>
<keyword evidence="4" id="KW-1185">Reference proteome</keyword>